<accession>A0ABS3K0N3</accession>
<protein>
    <recommendedName>
        <fullName evidence="4">Transposase</fullName>
    </recommendedName>
</protein>
<dbReference type="EMBL" id="JADIJS010000002">
    <property type="protein sequence ID" value="MBO1040452.1"/>
    <property type="molecule type" value="Genomic_DNA"/>
</dbReference>
<reference evidence="2 3" key="1">
    <citation type="submission" date="2020-10" db="EMBL/GenBank/DDBJ databases">
        <title>Genomic characterization of underground lake bacteria from Wind Cave National Park: Insight into the archetypical LuxI/LuxR and identification of LuxR solos.</title>
        <authorList>
            <person name="Wengert P.C."/>
            <person name="Savka M.A."/>
        </authorList>
    </citation>
    <scope>NUCLEOTIDE SEQUENCE [LARGE SCALE GENOMIC DNA]</scope>
    <source>
        <strain evidence="2 3">SD316</strain>
    </source>
</reference>
<name>A0ABS3K0N3_9HYPH</name>
<comment type="caution">
    <text evidence="2">The sequence shown here is derived from an EMBL/GenBank/DDBJ whole genome shotgun (WGS) entry which is preliminary data.</text>
</comment>
<gene>
    <name evidence="2" type="ORF">IPV26_12335</name>
</gene>
<evidence type="ECO:0008006" key="4">
    <source>
        <dbReference type="Google" id="ProtNLM"/>
    </source>
</evidence>
<sequence length="67" mass="7675">MKSHNLREPHKAYQTKFTRTGERDTTNRKPYRTAAQKLHARDTAVLKDGRYVSNAPVSFSRTKRGAA</sequence>
<evidence type="ECO:0000313" key="3">
    <source>
        <dbReference type="Proteomes" id="UP000718278"/>
    </source>
</evidence>
<evidence type="ECO:0000313" key="2">
    <source>
        <dbReference type="EMBL" id="MBO1040452.1"/>
    </source>
</evidence>
<feature type="compositionally biased region" description="Basic and acidic residues" evidence="1">
    <location>
        <begin position="1"/>
        <end position="11"/>
    </location>
</feature>
<organism evidence="2 3">
    <name type="scientific">Brucella pituitosa</name>
    <dbReference type="NCBI Taxonomy" id="571256"/>
    <lineage>
        <taxon>Bacteria</taxon>
        <taxon>Pseudomonadati</taxon>
        <taxon>Pseudomonadota</taxon>
        <taxon>Alphaproteobacteria</taxon>
        <taxon>Hyphomicrobiales</taxon>
        <taxon>Brucellaceae</taxon>
        <taxon>Brucella/Ochrobactrum group</taxon>
        <taxon>Brucella</taxon>
    </lineage>
</organism>
<keyword evidence="3" id="KW-1185">Reference proteome</keyword>
<evidence type="ECO:0000256" key="1">
    <source>
        <dbReference type="SAM" id="MobiDB-lite"/>
    </source>
</evidence>
<dbReference type="RefSeq" id="WP_105534707.1">
    <property type="nucleotide sequence ID" value="NZ_JADIJS010000002.1"/>
</dbReference>
<feature type="region of interest" description="Disordered" evidence="1">
    <location>
        <begin position="1"/>
        <end position="28"/>
    </location>
</feature>
<dbReference type="Proteomes" id="UP000718278">
    <property type="component" value="Unassembled WGS sequence"/>
</dbReference>
<proteinExistence type="predicted"/>